<evidence type="ECO:0000313" key="2">
    <source>
        <dbReference type="EMBL" id="PLW08608.1"/>
    </source>
</evidence>
<accession>A0A2N5S5W0</accession>
<sequence length="100" mass="11264">MVHSSHHPIPLPRVHPRRDTSASWLSGVLSRGIPAPRGQHLAHETIQLNEDTVVEHQDVEQELTSKRTRWAAILAQFSEVQQSAERGADALEGSKERFKK</sequence>
<protein>
    <submittedName>
        <fullName evidence="2">Uncharacterized protein</fullName>
    </submittedName>
</protein>
<dbReference type="Proteomes" id="UP000235392">
    <property type="component" value="Unassembled WGS sequence"/>
</dbReference>
<evidence type="ECO:0000256" key="1">
    <source>
        <dbReference type="SAM" id="MobiDB-lite"/>
    </source>
</evidence>
<dbReference type="EMBL" id="PGCI01001054">
    <property type="protein sequence ID" value="PLW08608.1"/>
    <property type="molecule type" value="Genomic_DNA"/>
</dbReference>
<organism evidence="2 4">
    <name type="scientific">Puccinia coronata f. sp. avenae</name>
    <dbReference type="NCBI Taxonomy" id="200324"/>
    <lineage>
        <taxon>Eukaryota</taxon>
        <taxon>Fungi</taxon>
        <taxon>Dikarya</taxon>
        <taxon>Basidiomycota</taxon>
        <taxon>Pucciniomycotina</taxon>
        <taxon>Pucciniomycetes</taxon>
        <taxon>Pucciniales</taxon>
        <taxon>Pucciniaceae</taxon>
        <taxon>Puccinia</taxon>
    </lineage>
</organism>
<evidence type="ECO:0000313" key="3">
    <source>
        <dbReference type="EMBL" id="PLW49170.1"/>
    </source>
</evidence>
<reference evidence="2 4" key="1">
    <citation type="submission" date="2017-11" db="EMBL/GenBank/DDBJ databases">
        <title>De novo assembly and phasing of dikaryotic genomes from two isolates of Puccinia coronata f. sp. avenae, the causal agent of oat crown rust.</title>
        <authorList>
            <person name="Miller M.E."/>
            <person name="Zhang Y."/>
            <person name="Omidvar V."/>
            <person name="Sperschneider J."/>
            <person name="Schwessinger B."/>
            <person name="Raley C."/>
            <person name="Palmer J.M."/>
            <person name="Garnica D."/>
            <person name="Upadhyaya N."/>
            <person name="Rathjen J."/>
            <person name="Taylor J.M."/>
            <person name="Park R.F."/>
            <person name="Dodds P.N."/>
            <person name="Hirsch C.D."/>
            <person name="Kianian S.F."/>
            <person name="Figueroa M."/>
        </authorList>
    </citation>
    <scope>NUCLEOTIDE SEQUENCE [LARGE SCALE GENOMIC DNA]</scope>
    <source>
        <strain evidence="2">12SD80</strain>
    </source>
</reference>
<feature type="region of interest" description="Disordered" evidence="1">
    <location>
        <begin position="1"/>
        <end position="20"/>
    </location>
</feature>
<name>A0A2N5S5W0_9BASI</name>
<comment type="caution">
    <text evidence="2">The sequence shown here is derived from an EMBL/GenBank/DDBJ whole genome shotgun (WGS) entry which is preliminary data.</text>
</comment>
<proteinExistence type="predicted"/>
<dbReference type="EMBL" id="PGCI01000018">
    <property type="protein sequence ID" value="PLW49170.1"/>
    <property type="molecule type" value="Genomic_DNA"/>
</dbReference>
<dbReference type="AlphaFoldDB" id="A0A2N5S5W0"/>
<evidence type="ECO:0000313" key="4">
    <source>
        <dbReference type="Proteomes" id="UP000235392"/>
    </source>
</evidence>
<gene>
    <name evidence="3" type="ORF">PCASD_03026</name>
    <name evidence="2" type="ORF">PCASD_23711</name>
</gene>